<gene>
    <name evidence="1" type="ORF">KCV03_g8871</name>
</gene>
<dbReference type="AlphaFoldDB" id="A0A9P8G991"/>
<evidence type="ECO:0000313" key="2">
    <source>
        <dbReference type="Proteomes" id="UP000767238"/>
    </source>
</evidence>
<comment type="caution">
    <text evidence="1">The sequence shown here is derived from an EMBL/GenBank/DDBJ whole genome shotgun (WGS) entry which is preliminary data.</text>
</comment>
<dbReference type="Proteomes" id="UP000767238">
    <property type="component" value="Unassembled WGS sequence"/>
</dbReference>
<feature type="non-terminal residue" evidence="1">
    <location>
        <position position="149"/>
    </location>
</feature>
<evidence type="ECO:0000313" key="1">
    <source>
        <dbReference type="EMBL" id="KAH0213528.1"/>
    </source>
</evidence>
<reference evidence="1" key="1">
    <citation type="journal article" date="2021" name="J Fungi (Basel)">
        <title>Virulence traits and population genomics of the black yeast Aureobasidium melanogenum.</title>
        <authorList>
            <person name="Cernosa A."/>
            <person name="Sun X."/>
            <person name="Gostincar C."/>
            <person name="Fang C."/>
            <person name="Gunde-Cimerman N."/>
            <person name="Song Z."/>
        </authorList>
    </citation>
    <scope>NUCLEOTIDE SEQUENCE</scope>
    <source>
        <strain evidence="1">EXF-8016</strain>
    </source>
</reference>
<protein>
    <submittedName>
        <fullName evidence="1">Uncharacterized protein</fullName>
    </submittedName>
</protein>
<organism evidence="1 2">
    <name type="scientific">Aureobasidium melanogenum</name>
    <name type="common">Aureobasidium pullulans var. melanogenum</name>
    <dbReference type="NCBI Taxonomy" id="46634"/>
    <lineage>
        <taxon>Eukaryota</taxon>
        <taxon>Fungi</taxon>
        <taxon>Dikarya</taxon>
        <taxon>Ascomycota</taxon>
        <taxon>Pezizomycotina</taxon>
        <taxon>Dothideomycetes</taxon>
        <taxon>Dothideomycetidae</taxon>
        <taxon>Dothideales</taxon>
        <taxon>Saccotheciaceae</taxon>
        <taxon>Aureobasidium</taxon>
    </lineage>
</organism>
<proteinExistence type="predicted"/>
<dbReference type="OrthoDB" id="3871322at2759"/>
<dbReference type="EMBL" id="JAHFYH010000095">
    <property type="protein sequence ID" value="KAH0213528.1"/>
    <property type="molecule type" value="Genomic_DNA"/>
</dbReference>
<reference evidence="1" key="2">
    <citation type="submission" date="2021-08" db="EMBL/GenBank/DDBJ databases">
        <authorList>
            <person name="Gostincar C."/>
            <person name="Sun X."/>
            <person name="Song Z."/>
            <person name="Gunde-Cimerman N."/>
        </authorList>
    </citation>
    <scope>NUCLEOTIDE SEQUENCE</scope>
    <source>
        <strain evidence="1">EXF-8016</strain>
    </source>
</reference>
<accession>A0A9P8G991</accession>
<sequence length="149" mass="17818">MFSLSSLASRFFSPFTCTGTVHSLWSLRRLASSTSQDNDADPGYLSALKKQDPAAYRKWRYRNDQEYRQTRLRAQQRYRRRPDVREQEIVQYERQYDRSLDEPKIRMRRRSQSLFKVLSGNRCITEGWTWKLHTPVVTPERVDHHCTAC</sequence>
<name>A0A9P8G991_AURME</name>